<protein>
    <submittedName>
        <fullName evidence="4">DUF4115 domain-containing protein</fullName>
    </submittedName>
</protein>
<dbReference type="Pfam" id="PF13464">
    <property type="entry name" value="RodZ_C"/>
    <property type="match status" value="1"/>
</dbReference>
<dbReference type="SMART" id="SM00530">
    <property type="entry name" value="HTH_XRE"/>
    <property type="match status" value="1"/>
</dbReference>
<dbReference type="Proteomes" id="UP000256999">
    <property type="component" value="Unassembled WGS sequence"/>
</dbReference>
<dbReference type="InterPro" id="IPR010982">
    <property type="entry name" value="Lambda_DNA-bd_dom_sf"/>
</dbReference>
<dbReference type="CDD" id="cd00093">
    <property type="entry name" value="HTH_XRE"/>
    <property type="match status" value="1"/>
</dbReference>
<gene>
    <name evidence="4" type="ORF">DXX92_04000</name>
</gene>
<dbReference type="Pfam" id="PF13413">
    <property type="entry name" value="HTH_25"/>
    <property type="match status" value="1"/>
</dbReference>
<sequence length="322" mass="34876">MSNTSTELSEDIEVIGPGQMLAEARVAMGLSQQQVAEQLNFRPALVNEIEQEIFDSKLPDTFNRGYLKNYAKLVGVDEQDVLASYEMLGVAAKQRTELQSFSKITEKEAQHSRLMWISYLILAALIASTVLYYLQDASNNTLTIEPQPTNGESSSAQNTNQAASLTADTQNPESTTSEPAAMEPKASNSQLVSKAAEPVNEELVPETPLTVPQATVQPTVQARPIELAQANAEVAQAPIAEPVKVVFSFAGDCWVNIYDGAGERIAWGIKKAGYVMELNGLAPFKVTVGKPELVAIDFNGESIDMSKYNVGNIAKFTLPESS</sequence>
<dbReference type="InterPro" id="IPR025194">
    <property type="entry name" value="RodZ-like_C"/>
</dbReference>
<dbReference type="PANTHER" id="PTHR34475">
    <property type="match status" value="1"/>
</dbReference>
<accession>A0A3E0UCH3</accession>
<feature type="domain" description="HTH cro/C1-type" evidence="3">
    <location>
        <begin position="21"/>
        <end position="51"/>
    </location>
</feature>
<dbReference type="InterPro" id="IPR050400">
    <property type="entry name" value="Bact_Cytoskel_RodZ"/>
</dbReference>
<reference evidence="4 5" key="1">
    <citation type="submission" date="2018-08" db="EMBL/GenBank/DDBJ databases">
        <title>Thalassotalea euphylliae genome.</title>
        <authorList>
            <person name="Summers S."/>
            <person name="Rice S.A."/>
            <person name="Freckelton M.L."/>
            <person name="Nedved B.T."/>
            <person name="Hadfield M.G."/>
        </authorList>
    </citation>
    <scope>NUCLEOTIDE SEQUENCE [LARGE SCALE GENOMIC DNA]</scope>
    <source>
        <strain evidence="4 5">H2</strain>
    </source>
</reference>
<feature type="compositionally biased region" description="Polar residues" evidence="1">
    <location>
        <begin position="166"/>
        <end position="178"/>
    </location>
</feature>
<dbReference type="GO" id="GO:0003677">
    <property type="term" value="F:DNA binding"/>
    <property type="evidence" value="ECO:0007669"/>
    <property type="project" value="InterPro"/>
</dbReference>
<dbReference type="Gene3D" id="1.10.260.40">
    <property type="entry name" value="lambda repressor-like DNA-binding domains"/>
    <property type="match status" value="1"/>
</dbReference>
<comment type="caution">
    <text evidence="4">The sequence shown here is derived from an EMBL/GenBank/DDBJ whole genome shotgun (WGS) entry which is preliminary data.</text>
</comment>
<dbReference type="OrthoDB" id="9790252at2"/>
<dbReference type="EMBL" id="QUOV01000001">
    <property type="protein sequence ID" value="REL34586.1"/>
    <property type="molecule type" value="Genomic_DNA"/>
</dbReference>
<evidence type="ECO:0000259" key="3">
    <source>
        <dbReference type="PROSITE" id="PS50943"/>
    </source>
</evidence>
<feature type="transmembrane region" description="Helical" evidence="2">
    <location>
        <begin position="114"/>
        <end position="134"/>
    </location>
</feature>
<evidence type="ECO:0000256" key="2">
    <source>
        <dbReference type="SAM" id="Phobius"/>
    </source>
</evidence>
<proteinExistence type="predicted"/>
<name>A0A3E0UCH3_9GAMM</name>
<keyword evidence="2" id="KW-0812">Transmembrane</keyword>
<feature type="region of interest" description="Disordered" evidence="1">
    <location>
        <begin position="144"/>
        <end position="199"/>
    </location>
</feature>
<keyword evidence="2" id="KW-0472">Membrane</keyword>
<dbReference type="AlphaFoldDB" id="A0A3E0UCH3"/>
<feature type="compositionally biased region" description="Low complexity" evidence="1">
    <location>
        <begin position="153"/>
        <end position="164"/>
    </location>
</feature>
<evidence type="ECO:0000256" key="1">
    <source>
        <dbReference type="SAM" id="MobiDB-lite"/>
    </source>
</evidence>
<keyword evidence="2" id="KW-1133">Transmembrane helix</keyword>
<dbReference type="PROSITE" id="PS50943">
    <property type="entry name" value="HTH_CROC1"/>
    <property type="match status" value="1"/>
</dbReference>
<evidence type="ECO:0000313" key="4">
    <source>
        <dbReference type="EMBL" id="REL34586.1"/>
    </source>
</evidence>
<dbReference type="RefSeq" id="WP_115999263.1">
    <property type="nucleotide sequence ID" value="NZ_QUOV01000001.1"/>
</dbReference>
<dbReference type="PANTHER" id="PTHR34475:SF1">
    <property type="entry name" value="CYTOSKELETON PROTEIN RODZ"/>
    <property type="match status" value="1"/>
</dbReference>
<dbReference type="InterPro" id="IPR001387">
    <property type="entry name" value="Cro/C1-type_HTH"/>
</dbReference>
<evidence type="ECO:0000313" key="5">
    <source>
        <dbReference type="Proteomes" id="UP000256999"/>
    </source>
</evidence>
<organism evidence="4 5">
    <name type="scientific">Thalassotalea euphylliae</name>
    <dbReference type="NCBI Taxonomy" id="1655234"/>
    <lineage>
        <taxon>Bacteria</taxon>
        <taxon>Pseudomonadati</taxon>
        <taxon>Pseudomonadota</taxon>
        <taxon>Gammaproteobacteria</taxon>
        <taxon>Alteromonadales</taxon>
        <taxon>Colwelliaceae</taxon>
        <taxon>Thalassotalea</taxon>
    </lineage>
</organism>
<dbReference type="SUPFAM" id="SSF47413">
    <property type="entry name" value="lambda repressor-like DNA-binding domains"/>
    <property type="match status" value="1"/>
</dbReference>